<evidence type="ECO:0000256" key="1">
    <source>
        <dbReference type="ARBA" id="ARBA00023157"/>
    </source>
</evidence>
<feature type="domain" description="Apple" evidence="4">
    <location>
        <begin position="829"/>
        <end position="904"/>
    </location>
</feature>
<keyword evidence="1" id="KW-1015">Disulfide bond</keyword>
<dbReference type="PANTHER" id="PTHR24543">
    <property type="entry name" value="MULTICOPPER OXIDASE-RELATED"/>
    <property type="match status" value="1"/>
</dbReference>
<protein>
    <submittedName>
        <fullName evidence="5">Uncharacterized protein</fullName>
    </submittedName>
</protein>
<keyword evidence="6" id="KW-1185">Reference proteome</keyword>
<dbReference type="PANTHER" id="PTHR24543:SF325">
    <property type="entry name" value="F5_8 TYPE C DOMAIN-CONTAINING PROTEIN"/>
    <property type="match status" value="1"/>
</dbReference>
<dbReference type="PROSITE" id="PS01286">
    <property type="entry name" value="FA58C_2"/>
    <property type="match status" value="3"/>
</dbReference>
<name>A0A913Z8Z7_PATMI</name>
<evidence type="ECO:0000313" key="5">
    <source>
        <dbReference type="EnsemblMetazoa" id="XP_038047486.1"/>
    </source>
</evidence>
<dbReference type="Gene3D" id="3.50.4.10">
    <property type="entry name" value="Hepatocyte Growth Factor"/>
    <property type="match status" value="6"/>
</dbReference>
<accession>A0A913Z8Z7</accession>
<reference evidence="5" key="1">
    <citation type="submission" date="2022-11" db="UniProtKB">
        <authorList>
            <consortium name="EnsemblMetazoa"/>
        </authorList>
    </citation>
    <scope>IDENTIFICATION</scope>
</reference>
<keyword evidence="2" id="KW-0732">Signal</keyword>
<dbReference type="InterPro" id="IPR008979">
    <property type="entry name" value="Galactose-bd-like_sf"/>
</dbReference>
<dbReference type="RefSeq" id="XP_038047486.1">
    <property type="nucleotide sequence ID" value="XM_038191558.1"/>
</dbReference>
<evidence type="ECO:0000259" key="3">
    <source>
        <dbReference type="PROSITE" id="PS50022"/>
    </source>
</evidence>
<feature type="domain" description="Apple" evidence="4">
    <location>
        <begin position="1505"/>
        <end position="1580"/>
    </location>
</feature>
<feature type="domain" description="Apple" evidence="4">
    <location>
        <begin position="1052"/>
        <end position="1139"/>
    </location>
</feature>
<sequence>MNFPTYHPRHCRLVWCLALFVVCVAQSGAGSDLPTVKSSNFTASQFNSTVKYRVIRSSQRASYLRCAAACLKEEDCKYFGYTKDTRRCELSNDSIVSVNKEKLKYFKRNGDCPCSVEGPLGMEDGRIPDESITASSVWKNRTNHGPLKARLYTQEYAAAWCYGGYEDSPWIQVDFSGTVTITGLITQGRGDSEYDQRVTEYQVTYSDDAQSWDHVTDAFGTQIKFAGNSDRNTLVTARFPLALRTRILRIHPTAWNKHCSMRFEVIGCLHVSIIWLNKPKRNEMNFPIYHPRHCRLVWCLVVFFVCVVQSGAGCNLPTVKSSDFTAASQFNSTVKYRVIRSSQRASYLRCAAACLKEEYCEYFSYTKDTRRCELSDDSIVSVNEEKLKYFKRNGDSPCFVEGPLGMEDGRIPDESITASSFYRNLPTHAPPRARLYTQGLAAAWCYDGSEDSPWIRVDFNGTVTITGLITQGRGDSGHNQWVTEYRVSYSDDAQSWDQVTDAFGTQIKFAGNSDRSTLVTARFPLALRTRILRIHPTAWNNHCSMRFEVIGCQFRSRRHVRIIWLNKPKRNEMSFPIYHPRHCRLVWCLALFVVYMVQSGAGSDLPTVKSSDFTASQFNSPVKYRVIRSSQRASYLRCAAACLKEEDCKYFGYTKDTRRCELSDDSIVSVNEEKLKYFKRNGDSPCSVEGPLGMEDGRISDESITASSFYENRPTHAPPRARLYTQGLAAAWCYDRSEASPSIQVDFNGTVTITGLITQGRGDYNTWVTEHQVSYSDDAQSWDQVTDAFGTPVKIFPIYHPRHCRLVWCLVLFVVCVVQSGAGSNLPTVKSSDFTAASQFNSTDKYRVIRSSQRASYLRCAAACLKEEYCEYFSYTKDTRRCELSDDSIVSVNEEKLKYFKRNGDSPCFVEGPLGMEDGRIPDESITASSFYRNLPTYAPPRTRLYTQGSAAAWCYDGSEDSPWIQVDFNGTVTITGLITQGRGDRYTTNGDNAHAGARYACEKAISSAAFVIALHVSIIWLKKPKRNEMNFPFCQPRHCRLVWCLVLFVVCVVQSGAGSDLPTVKSSNFTASQFNSTVKYRVIRSSQRASYLRCAAACLKEEDCKYFGYTKDTRRCELNDDSIVSVNEEKLKYFKRNGDSPCFVEGPLGMEDGRILDESITASSFYRNRPTYAPPRARLYTQGFAAAWCYDESEDSPWIQVDFNGTVTITGLITQGRGDHYNQWVTEYQVSYSDDAQSWDHVTDAFGTQIKFAGNSDRSTLVTARFPLALRTRILRIHPTAWHNHCSMRFEVIGCSGAGSNLPTVKSSDFTAVSQFNSTVKYRVIRSSQRASYLRCAAACLKEEDCSYFSYTKDTRRCELSDDSIVSVNKEKLKYFKRNGDCPCSVEGPLGMEDGRIPDESITASSVWKNQADHGPLKARLYTREYAAAWCYGGYEDSPWIQVDFNGTATITGLITQGRGDSEYDQRVTEYQVSYSDDAQSWDHVTDAFGRQIKSGAGSNLPTVKSSDFTAVSQFNSTVKYRVIRSSQRASYLRCAAACLKEEYCEYFSYTKDTRRCELSDDSIVSVNEEKLKYFKRNGDSPCSVEGPLGMEDGRIPDESITASSFYRNLPTHAPPRARLHTQGPCLLYSTTWFVIHLLAAICSCGSLLEALAGVSSGSLRRWPVYLRRLLLQPWCDDGSEDSPWIQVDFNGTVTITGLITQGRGDRYNQWVTEHQVSYSDDAQSWDQVTDAFGTQINYNTPGEIDVA</sequence>
<dbReference type="OMA" id="HVSIIWL"/>
<dbReference type="PROSITE" id="PS50022">
    <property type="entry name" value="FA58C_3"/>
    <property type="match status" value="7"/>
</dbReference>
<evidence type="ECO:0000313" key="6">
    <source>
        <dbReference type="Proteomes" id="UP000887568"/>
    </source>
</evidence>
<dbReference type="SUPFAM" id="SSF49785">
    <property type="entry name" value="Galactose-binding domain-like"/>
    <property type="match status" value="7"/>
</dbReference>
<feature type="domain" description="Apple" evidence="4">
    <location>
        <begin position="608"/>
        <end position="682"/>
    </location>
</feature>
<organism evidence="5 6">
    <name type="scientific">Patiria miniata</name>
    <name type="common">Bat star</name>
    <name type="synonym">Asterina miniata</name>
    <dbReference type="NCBI Taxonomy" id="46514"/>
    <lineage>
        <taxon>Eukaryota</taxon>
        <taxon>Metazoa</taxon>
        <taxon>Echinodermata</taxon>
        <taxon>Eleutherozoa</taxon>
        <taxon>Asterozoa</taxon>
        <taxon>Asteroidea</taxon>
        <taxon>Valvatacea</taxon>
        <taxon>Valvatida</taxon>
        <taxon>Asterinidae</taxon>
        <taxon>Patiria</taxon>
    </lineage>
</organism>
<feature type="domain" description="F5/8 type C" evidence="3">
    <location>
        <begin position="398"/>
        <end position="552"/>
    </location>
</feature>
<dbReference type="Pfam" id="PF14295">
    <property type="entry name" value="PAN_4"/>
    <property type="match status" value="1"/>
</dbReference>
<feature type="domain" description="Apple" evidence="4">
    <location>
        <begin position="1296"/>
        <end position="1383"/>
    </location>
</feature>
<dbReference type="GeneID" id="119721477"/>
<dbReference type="Proteomes" id="UP000887568">
    <property type="component" value="Unplaced"/>
</dbReference>
<dbReference type="CDD" id="cd00057">
    <property type="entry name" value="FA58C"/>
    <property type="match status" value="4"/>
</dbReference>
<dbReference type="Gene3D" id="2.60.120.260">
    <property type="entry name" value="Galactose-binding domain-like"/>
    <property type="match status" value="7"/>
</dbReference>
<dbReference type="SMART" id="SM00231">
    <property type="entry name" value="FA58C"/>
    <property type="match status" value="5"/>
</dbReference>
<feature type="domain" description="F5/8 type C" evidence="3">
    <location>
        <begin position="1385"/>
        <end position="1526"/>
    </location>
</feature>
<feature type="chain" id="PRO_5037203026" evidence="2">
    <location>
        <begin position="26"/>
        <end position="1749"/>
    </location>
</feature>
<dbReference type="EnsemblMetazoa" id="XM_038191558.1">
    <property type="protein sequence ID" value="XP_038047486.1"/>
    <property type="gene ID" value="LOC119721477"/>
</dbReference>
<dbReference type="InterPro" id="IPR003609">
    <property type="entry name" value="Pan_app"/>
</dbReference>
<proteinExistence type="predicted"/>
<feature type="signal peptide" evidence="2">
    <location>
        <begin position="1"/>
        <end position="25"/>
    </location>
</feature>
<dbReference type="SMART" id="SM00473">
    <property type="entry name" value="PAN_AP"/>
    <property type="match status" value="7"/>
</dbReference>
<dbReference type="Pfam" id="PF00754">
    <property type="entry name" value="F5_F8_type_C"/>
    <property type="match status" value="7"/>
</dbReference>
<dbReference type="OrthoDB" id="6071166at2759"/>
<feature type="domain" description="F5/8 type C" evidence="3">
    <location>
        <begin position="1143"/>
        <end position="1296"/>
    </location>
</feature>
<evidence type="ECO:0000259" key="4">
    <source>
        <dbReference type="PROSITE" id="PS50948"/>
    </source>
</evidence>
<dbReference type="FunFam" id="2.60.120.260:FF:000002">
    <property type="entry name" value="Coagulation factor VIII"/>
    <property type="match status" value="3"/>
</dbReference>
<dbReference type="Pfam" id="PF00024">
    <property type="entry name" value="PAN_1"/>
    <property type="match status" value="6"/>
</dbReference>
<feature type="domain" description="Apple" evidence="4">
    <location>
        <begin position="314"/>
        <end position="394"/>
    </location>
</feature>
<evidence type="ECO:0000256" key="2">
    <source>
        <dbReference type="SAM" id="SignalP"/>
    </source>
</evidence>
<dbReference type="InterPro" id="IPR000421">
    <property type="entry name" value="FA58C"/>
</dbReference>
<feature type="domain" description="F5/8 type C" evidence="3">
    <location>
        <begin position="1584"/>
        <end position="1749"/>
    </location>
</feature>
<feature type="domain" description="F5/8 type C" evidence="3">
    <location>
        <begin position="908"/>
        <end position="983"/>
    </location>
</feature>
<feature type="domain" description="F5/8 type C" evidence="3">
    <location>
        <begin position="114"/>
        <end position="268"/>
    </location>
</feature>
<feature type="domain" description="Apple" evidence="4">
    <location>
        <begin position="23"/>
        <end position="112"/>
    </location>
</feature>
<feature type="domain" description="F5/8 type C" evidence="3">
    <location>
        <begin position="686"/>
        <end position="788"/>
    </location>
</feature>
<dbReference type="PROSITE" id="PS50948">
    <property type="entry name" value="PAN"/>
    <property type="match status" value="7"/>
</dbReference>